<name>A0ACB9LAD4_BAUVA</name>
<accession>A0ACB9LAD4</accession>
<evidence type="ECO:0000313" key="2">
    <source>
        <dbReference type="Proteomes" id="UP000828941"/>
    </source>
</evidence>
<keyword evidence="2" id="KW-1185">Reference proteome</keyword>
<organism evidence="1 2">
    <name type="scientific">Bauhinia variegata</name>
    <name type="common">Purple orchid tree</name>
    <name type="synonym">Phanera variegata</name>
    <dbReference type="NCBI Taxonomy" id="167791"/>
    <lineage>
        <taxon>Eukaryota</taxon>
        <taxon>Viridiplantae</taxon>
        <taxon>Streptophyta</taxon>
        <taxon>Embryophyta</taxon>
        <taxon>Tracheophyta</taxon>
        <taxon>Spermatophyta</taxon>
        <taxon>Magnoliopsida</taxon>
        <taxon>eudicotyledons</taxon>
        <taxon>Gunneridae</taxon>
        <taxon>Pentapetalae</taxon>
        <taxon>rosids</taxon>
        <taxon>fabids</taxon>
        <taxon>Fabales</taxon>
        <taxon>Fabaceae</taxon>
        <taxon>Cercidoideae</taxon>
        <taxon>Cercideae</taxon>
        <taxon>Bauhiniinae</taxon>
        <taxon>Bauhinia</taxon>
    </lineage>
</organism>
<comment type="caution">
    <text evidence="1">The sequence shown here is derived from an EMBL/GenBank/DDBJ whole genome shotgun (WGS) entry which is preliminary data.</text>
</comment>
<protein>
    <submittedName>
        <fullName evidence="1">Uncharacterized protein</fullName>
    </submittedName>
</protein>
<dbReference type="Proteomes" id="UP000828941">
    <property type="component" value="Chromosome 12"/>
</dbReference>
<proteinExistence type="predicted"/>
<reference evidence="1 2" key="1">
    <citation type="journal article" date="2022" name="DNA Res.">
        <title>Chromosomal-level genome assembly of the orchid tree Bauhinia variegata (Leguminosae; Cercidoideae) supports the allotetraploid origin hypothesis of Bauhinia.</title>
        <authorList>
            <person name="Zhong Y."/>
            <person name="Chen Y."/>
            <person name="Zheng D."/>
            <person name="Pang J."/>
            <person name="Liu Y."/>
            <person name="Luo S."/>
            <person name="Meng S."/>
            <person name="Qian L."/>
            <person name="Wei D."/>
            <person name="Dai S."/>
            <person name="Zhou R."/>
        </authorList>
    </citation>
    <scope>NUCLEOTIDE SEQUENCE [LARGE SCALE GENOMIC DNA]</scope>
    <source>
        <strain evidence="1">BV-YZ2020</strain>
    </source>
</reference>
<sequence>MASSSATSFVLILSFACYLSLPIPITASYNISAVFAFGDSTADAGNNNHVNSFFSSDHLPYGRDLPSHVPRGRFSNGKLSTDYLVDILGIKDFLPAYLDPKLTDNDLLTGASFASGGSGLDKRTTALTPVLDLPTQLDLFEQAFKRIRKLVGEEKARVIVENALFVISAGTNDMLYNAYSFPTRVIELTMSGYQDFLLKNLESVVEKLYRVGARKIAVTGLPPIGCLPIQITVDNIFPSPHWLRRECNDDQNRDSQAYNSKLNSQILPPLQTRLRGAKIGYLNIYKPILDMATNPAKYGFNQTHQGCCGTGLLEIGPLCNVLVPVCLHSSKYLFWDAVHLTQAGYSVLADYFGKTLLTYLIN</sequence>
<gene>
    <name evidence="1" type="ORF">L6164_029754</name>
</gene>
<dbReference type="EMBL" id="CM039437">
    <property type="protein sequence ID" value="KAI4306480.1"/>
    <property type="molecule type" value="Genomic_DNA"/>
</dbReference>
<evidence type="ECO:0000313" key="1">
    <source>
        <dbReference type="EMBL" id="KAI4306480.1"/>
    </source>
</evidence>